<dbReference type="AlphaFoldDB" id="A0A8H4TX93"/>
<comment type="caution">
    <text evidence="1">The sequence shown here is derived from an EMBL/GenBank/DDBJ whole genome shotgun (WGS) entry which is preliminary data.</text>
</comment>
<dbReference type="OrthoDB" id="3941110at2759"/>
<dbReference type="PANTHER" id="PTHR41775">
    <property type="entry name" value="SECRETED PROTEIN-RELATED"/>
    <property type="match status" value="1"/>
</dbReference>
<dbReference type="Proteomes" id="UP000622797">
    <property type="component" value="Unassembled WGS sequence"/>
</dbReference>
<protein>
    <recommendedName>
        <fullName evidence="3">Secreted protein</fullName>
    </recommendedName>
</protein>
<keyword evidence="2" id="KW-1185">Reference proteome</keyword>
<sequence length="317" mass="34541">MIFVDFSDAEASSNESPEDLRDFFVPSAVEWFNKASYGLLDLNITADDEGLDNQQHYAYVENALDAYTNNGAKPPPPTTDVLYVVPARDNRWMTRSLGSSFSAWARDNQFVAKKAVTFGNDPYTSWGYKALNHETGHSMCLPDYYPGSDLPIGKYTGGWSIMGNVGGNAPDLFAWDKWRLCWLADDPIDCVLEQGTTEHNLTPLEVEGGVKAVVIAANKTSAVVAEARTTKGVDDELCAPGVLLHTVDTTVPTAEGPIRVFDSTPGSDGCGNSGWEPLNDATLSLSGTKTYEVSGWGIKVTLVDDKNDEFKIQVKYS</sequence>
<evidence type="ECO:0000313" key="2">
    <source>
        <dbReference type="Proteomes" id="UP000622797"/>
    </source>
</evidence>
<accession>A0A8H4TX93</accession>
<evidence type="ECO:0008006" key="3">
    <source>
        <dbReference type="Google" id="ProtNLM"/>
    </source>
</evidence>
<reference evidence="1" key="1">
    <citation type="journal article" date="2020" name="BMC Genomics">
        <title>Correction to: Identification and distribution of gene clusters required for synthesis of sphingolipid metabolism inhibitors in diverse species of the filamentous fungus Fusarium.</title>
        <authorList>
            <person name="Kim H.S."/>
            <person name="Lohmar J.M."/>
            <person name="Busman M."/>
            <person name="Brown D.W."/>
            <person name="Naumann T.A."/>
            <person name="Divon H.H."/>
            <person name="Lysoe E."/>
            <person name="Uhlig S."/>
            <person name="Proctor R.H."/>
        </authorList>
    </citation>
    <scope>NUCLEOTIDE SEQUENCE</scope>
    <source>
        <strain evidence="1">NRRL 20472</strain>
    </source>
</reference>
<gene>
    <name evidence="1" type="ORF">FSARC_6520</name>
</gene>
<evidence type="ECO:0000313" key="1">
    <source>
        <dbReference type="EMBL" id="KAF4965737.1"/>
    </source>
</evidence>
<proteinExistence type="predicted"/>
<organism evidence="1 2">
    <name type="scientific">Fusarium sarcochroum</name>
    <dbReference type="NCBI Taxonomy" id="1208366"/>
    <lineage>
        <taxon>Eukaryota</taxon>
        <taxon>Fungi</taxon>
        <taxon>Dikarya</taxon>
        <taxon>Ascomycota</taxon>
        <taxon>Pezizomycotina</taxon>
        <taxon>Sordariomycetes</taxon>
        <taxon>Hypocreomycetidae</taxon>
        <taxon>Hypocreales</taxon>
        <taxon>Nectriaceae</taxon>
        <taxon>Fusarium</taxon>
        <taxon>Fusarium lateritium species complex</taxon>
    </lineage>
</organism>
<name>A0A8H4TX93_9HYPO</name>
<reference evidence="1" key="2">
    <citation type="submission" date="2020-05" db="EMBL/GenBank/DDBJ databases">
        <authorList>
            <person name="Kim H.-S."/>
            <person name="Proctor R.H."/>
            <person name="Brown D.W."/>
        </authorList>
    </citation>
    <scope>NUCLEOTIDE SEQUENCE</scope>
    <source>
        <strain evidence="1">NRRL 20472</strain>
    </source>
</reference>
<dbReference type="EMBL" id="JABEXW010000331">
    <property type="protein sequence ID" value="KAF4965737.1"/>
    <property type="molecule type" value="Genomic_DNA"/>
</dbReference>
<dbReference type="PANTHER" id="PTHR41775:SF1">
    <property type="entry name" value="PEPTIDASE M6-LIKE DOMAIN-CONTAINING PROTEIN"/>
    <property type="match status" value="1"/>
</dbReference>